<dbReference type="RefSeq" id="WP_377917761.1">
    <property type="nucleotide sequence ID" value="NZ_JBHSKS010000024.1"/>
</dbReference>
<keyword evidence="1" id="KW-0472">Membrane</keyword>
<dbReference type="Proteomes" id="UP001596163">
    <property type="component" value="Unassembled WGS sequence"/>
</dbReference>
<comment type="caution">
    <text evidence="2">The sequence shown here is derived from an EMBL/GenBank/DDBJ whole genome shotgun (WGS) entry which is preliminary data.</text>
</comment>
<feature type="transmembrane region" description="Helical" evidence="1">
    <location>
        <begin position="143"/>
        <end position="164"/>
    </location>
</feature>
<keyword evidence="1" id="KW-0812">Transmembrane</keyword>
<reference evidence="3" key="1">
    <citation type="journal article" date="2019" name="Int. J. Syst. Evol. Microbiol.">
        <title>The Global Catalogue of Microorganisms (GCM) 10K type strain sequencing project: providing services to taxonomists for standard genome sequencing and annotation.</title>
        <authorList>
            <consortium name="The Broad Institute Genomics Platform"/>
            <consortium name="The Broad Institute Genome Sequencing Center for Infectious Disease"/>
            <person name="Wu L."/>
            <person name="Ma J."/>
        </authorList>
    </citation>
    <scope>NUCLEOTIDE SEQUENCE [LARGE SCALE GENOMIC DNA]</scope>
    <source>
        <strain evidence="3">CGMCC 1.7030</strain>
    </source>
</reference>
<evidence type="ECO:0000313" key="3">
    <source>
        <dbReference type="Proteomes" id="UP001596163"/>
    </source>
</evidence>
<proteinExistence type="predicted"/>
<organism evidence="2 3">
    <name type="scientific">Algoriphagus aquatilis</name>
    <dbReference type="NCBI Taxonomy" id="490186"/>
    <lineage>
        <taxon>Bacteria</taxon>
        <taxon>Pseudomonadati</taxon>
        <taxon>Bacteroidota</taxon>
        <taxon>Cytophagia</taxon>
        <taxon>Cytophagales</taxon>
        <taxon>Cyclobacteriaceae</taxon>
        <taxon>Algoriphagus</taxon>
    </lineage>
</organism>
<dbReference type="EMBL" id="JBHSKS010000024">
    <property type="protein sequence ID" value="MFC5193635.1"/>
    <property type="molecule type" value="Genomic_DNA"/>
</dbReference>
<evidence type="ECO:0000313" key="2">
    <source>
        <dbReference type="EMBL" id="MFC5193635.1"/>
    </source>
</evidence>
<protein>
    <submittedName>
        <fullName evidence="2">Uncharacterized protein</fullName>
    </submittedName>
</protein>
<keyword evidence="3" id="KW-1185">Reference proteome</keyword>
<evidence type="ECO:0000256" key="1">
    <source>
        <dbReference type="SAM" id="Phobius"/>
    </source>
</evidence>
<accession>A0ABW0C1Z4</accession>
<sequence length="165" mass="18888">MLQNLVYKLQTSLKTYSVGLSKQRYLIEKPWTIVDGNLNVHRLVFKKKGVLRAFRNGNMEDNCSWDYEQSLNSLVIKIGNEEGVLLNEVFLDGKVLILKKDNTNEFWIFINSDLLEGHQLEEYLKGINSGKPVNQEPDNDNDLWLVLGVIVAVFFFILLLAGALD</sequence>
<keyword evidence="1" id="KW-1133">Transmembrane helix</keyword>
<name>A0ABW0C1Z4_9BACT</name>
<gene>
    <name evidence="2" type="ORF">ACFPIK_17815</name>
</gene>